<evidence type="ECO:0000256" key="1">
    <source>
        <dbReference type="ARBA" id="ARBA00007734"/>
    </source>
</evidence>
<evidence type="ECO:0000256" key="3">
    <source>
        <dbReference type="SAM" id="SignalP"/>
    </source>
</evidence>
<dbReference type="Gene3D" id="1.10.530.10">
    <property type="match status" value="1"/>
</dbReference>
<dbReference type="PROSITE" id="PS00922">
    <property type="entry name" value="TRANSGLYCOSYLASE"/>
    <property type="match status" value="1"/>
</dbReference>
<dbReference type="PANTHER" id="PTHR37423">
    <property type="entry name" value="SOLUBLE LYTIC MUREIN TRANSGLYCOSYLASE-RELATED"/>
    <property type="match status" value="1"/>
</dbReference>
<evidence type="ECO:0000259" key="4">
    <source>
        <dbReference type="Pfam" id="PF01464"/>
    </source>
</evidence>
<dbReference type="SUPFAM" id="SSF48435">
    <property type="entry name" value="Bacterial muramidases"/>
    <property type="match status" value="1"/>
</dbReference>
<dbReference type="Gene3D" id="1.10.1240.20">
    <property type="entry name" value="Lytic transglycosylase, superhelical linker domain"/>
    <property type="match status" value="1"/>
</dbReference>
<dbReference type="Pfam" id="PF01464">
    <property type="entry name" value="SLT"/>
    <property type="match status" value="1"/>
</dbReference>
<dbReference type="InterPro" id="IPR037061">
    <property type="entry name" value="Lytic_TGlycoase_superhlx_L_sf"/>
</dbReference>
<comment type="similarity">
    <text evidence="1">Belongs to the transglycosylase Slt family.</text>
</comment>
<dbReference type="InterPro" id="IPR000189">
    <property type="entry name" value="Transglyc_AS"/>
</dbReference>
<feature type="chain" id="PRO_5041691143" evidence="3">
    <location>
        <begin position="21"/>
        <end position="648"/>
    </location>
</feature>
<feature type="signal peptide" evidence="3">
    <location>
        <begin position="1"/>
        <end position="20"/>
    </location>
</feature>
<proteinExistence type="inferred from homology"/>
<dbReference type="Pfam" id="PF14718">
    <property type="entry name" value="SLT_L"/>
    <property type="match status" value="1"/>
</dbReference>
<dbReference type="PANTHER" id="PTHR37423:SF5">
    <property type="entry name" value="SOLUBLE LYTIC MUREIN TRANSGLYCOSYLASE"/>
    <property type="match status" value="1"/>
</dbReference>
<dbReference type="InterPro" id="IPR023346">
    <property type="entry name" value="Lysozyme-like_dom_sf"/>
</dbReference>
<dbReference type="AlphaFoldDB" id="A0AA95KFC6"/>
<accession>A0AA95KFC6</accession>
<feature type="domain" description="Transglycosylase SLT" evidence="4">
    <location>
        <begin position="483"/>
        <end position="585"/>
    </location>
</feature>
<dbReference type="GO" id="GO:0016020">
    <property type="term" value="C:membrane"/>
    <property type="evidence" value="ECO:0007669"/>
    <property type="project" value="InterPro"/>
</dbReference>
<feature type="domain" description="Lytic transglycosylase superhelical linker" evidence="5">
    <location>
        <begin position="404"/>
        <end position="469"/>
    </location>
</feature>
<dbReference type="GO" id="GO:0000270">
    <property type="term" value="P:peptidoglycan metabolic process"/>
    <property type="evidence" value="ECO:0007669"/>
    <property type="project" value="InterPro"/>
</dbReference>
<reference evidence="6" key="1">
    <citation type="journal article" date="2023" name="Int. J. Mol. Sci.">
        <title>Metagenomics Revealed a New Genus 'Candidatus Thiocaldithrix dubininis' gen. nov., sp. nov. and a New Species 'Candidatus Thiothrix putei' sp. nov. in the Family Thiotrichaceae, Some Members of Which Have Traits of Both Na+- and H+-Motive Energetics.</title>
        <authorList>
            <person name="Ravin N.V."/>
            <person name="Muntyan M.S."/>
            <person name="Smolyakov D.D."/>
            <person name="Rudenko T.S."/>
            <person name="Beletsky A.V."/>
            <person name="Mardanov A.V."/>
            <person name="Grabovich M.Y."/>
        </authorList>
    </citation>
    <scope>NUCLEOTIDE SEQUENCE</scope>
    <source>
        <strain evidence="6">GKL-01</strain>
    </source>
</reference>
<sequence length="648" mass="72217">MIKTVILLGIGSLCAGLAQAQDVAAQRLLFQQAYSALQAGDVAAFNALPEDMRQYSLYPWLEYTFLNKNFDSLADSQLLSFAKRYPNTLMADELHTKLTKRFVDKEQWADLLAFIPNNPDDTALQCQRSQALLATNNPTAALALGKSLWAKVDKALPLSCKAILTVMHEQKLISLEDDWLHIRAAMQDGQVSTVNMLASFLPANDQAWVQTWLNVRANPATVIPGLWGQADSDMLREIIVYGLVRLADKQYKTSDSVWQQTKAKFKFTPAQIAAVESAIGAQLAMRRDPSAIGRLSALEPRLRSDTANQWLVRMAASTNNWAVIAPAVEQITVQHPHEQTTWQYWKARALEQLGKVTEAKALYTQLAAEPSFHGFLAADRVNLPYKSLDTQPKPDNKQRVQGLQQIAALQRVREWYALGNGTQARKEWLRTLKLMDKNGLLAASELALAWNIPHLSIMTAAKAKEWDNVNLRFPLLNVEQAHAHARNQGIQTAWVLGVMRRESAFDATAASNADAYGLMQLILPTAKLMARKQGVNVNSKEDLLQPATNIQLGSAYLSQLLKRFNGNYVQATAAYNAGPGRPPQWAPDIPLNADQWIETIPFTETREYVQAVLAYTTIYDHKLNADKALRLSDRLQPIMPNAKTSSNP</sequence>
<name>A0AA95KFC6_9GAMM</name>
<evidence type="ECO:0000259" key="5">
    <source>
        <dbReference type="Pfam" id="PF14718"/>
    </source>
</evidence>
<keyword evidence="2 3" id="KW-0732">Signal</keyword>
<dbReference type="InterPro" id="IPR012289">
    <property type="entry name" value="Lytic_TGlycosylase_superhlx_L"/>
</dbReference>
<dbReference type="KEGG" id="tdu:QJT80_15210"/>
<dbReference type="InterPro" id="IPR008939">
    <property type="entry name" value="Lytic_TGlycosylase_superhlx_U"/>
</dbReference>
<dbReference type="Gene3D" id="1.25.20.10">
    <property type="entry name" value="Bacterial muramidases"/>
    <property type="match status" value="1"/>
</dbReference>
<reference evidence="6" key="2">
    <citation type="submission" date="2023-04" db="EMBL/GenBank/DDBJ databases">
        <authorList>
            <person name="Beletskiy A.V."/>
            <person name="Mardanov A.V."/>
            <person name="Ravin N.V."/>
        </authorList>
    </citation>
    <scope>NUCLEOTIDE SEQUENCE</scope>
    <source>
        <strain evidence="6">GKL-01</strain>
    </source>
</reference>
<protein>
    <submittedName>
        <fullName evidence="6">Transglycosylase SLT domain-containing protein</fullName>
    </submittedName>
</protein>
<evidence type="ECO:0000313" key="6">
    <source>
        <dbReference type="EMBL" id="WGZ90811.1"/>
    </source>
</evidence>
<dbReference type="SUPFAM" id="SSF53955">
    <property type="entry name" value="Lysozyme-like"/>
    <property type="match status" value="1"/>
</dbReference>
<dbReference type="CDD" id="cd13401">
    <property type="entry name" value="Slt70-like"/>
    <property type="match status" value="1"/>
</dbReference>
<dbReference type="InterPro" id="IPR008258">
    <property type="entry name" value="Transglycosylase_SLT_dom_1"/>
</dbReference>
<dbReference type="GO" id="GO:0042597">
    <property type="term" value="C:periplasmic space"/>
    <property type="evidence" value="ECO:0007669"/>
    <property type="project" value="InterPro"/>
</dbReference>
<dbReference type="Proteomes" id="UP001300672">
    <property type="component" value="Chromosome"/>
</dbReference>
<gene>
    <name evidence="6" type="ORF">QJT80_15210</name>
</gene>
<evidence type="ECO:0000256" key="2">
    <source>
        <dbReference type="ARBA" id="ARBA00022729"/>
    </source>
</evidence>
<organism evidence="6">
    <name type="scientific">Candidatus Thiocaldithrix dubininis</name>
    <dbReference type="NCBI Taxonomy" id="3080823"/>
    <lineage>
        <taxon>Bacteria</taxon>
        <taxon>Pseudomonadati</taxon>
        <taxon>Pseudomonadota</taxon>
        <taxon>Gammaproteobacteria</taxon>
        <taxon>Thiotrichales</taxon>
        <taxon>Thiotrichaceae</taxon>
        <taxon>Candidatus Thiocaldithrix</taxon>
    </lineage>
</organism>
<dbReference type="EMBL" id="CP124755">
    <property type="protein sequence ID" value="WGZ90811.1"/>
    <property type="molecule type" value="Genomic_DNA"/>
</dbReference>
<dbReference type="GO" id="GO:0008933">
    <property type="term" value="F:peptidoglycan lytic transglycosylase activity"/>
    <property type="evidence" value="ECO:0007669"/>
    <property type="project" value="InterPro"/>
</dbReference>
<dbReference type="GO" id="GO:0004553">
    <property type="term" value="F:hydrolase activity, hydrolyzing O-glycosyl compounds"/>
    <property type="evidence" value="ECO:0007669"/>
    <property type="project" value="InterPro"/>
</dbReference>